<dbReference type="RefSeq" id="XP_037199208.1">
    <property type="nucleotide sequence ID" value="XM_037346937.1"/>
</dbReference>
<dbReference type="GeneID" id="59299207"/>
<dbReference type="InterPro" id="IPR020843">
    <property type="entry name" value="ER"/>
</dbReference>
<dbReference type="AlphaFoldDB" id="A0A8H5QDZ4"/>
<name>A0A8H5QDZ4_9HYPO</name>
<dbReference type="PANTHER" id="PTHR45348:SF7">
    <property type="entry name" value="ZINC BINDING OXIDOREDUCTASE, PUTATIVE-RELATED"/>
    <property type="match status" value="1"/>
</dbReference>
<protein>
    <submittedName>
        <fullName evidence="4">ToxD</fullName>
    </submittedName>
</protein>
<comment type="similarity">
    <text evidence="1">Belongs to the zinc-containing alcohol dehydrogenase family.</text>
</comment>
<evidence type="ECO:0000313" key="5">
    <source>
        <dbReference type="Proteomes" id="UP000530670"/>
    </source>
</evidence>
<dbReference type="SUPFAM" id="SSF51735">
    <property type="entry name" value="NAD(P)-binding Rossmann-fold domains"/>
    <property type="match status" value="1"/>
</dbReference>
<dbReference type="Gene3D" id="3.90.180.10">
    <property type="entry name" value="Medium-chain alcohol dehydrogenases, catalytic domain"/>
    <property type="match status" value="1"/>
</dbReference>
<dbReference type="OrthoDB" id="10257049at2759"/>
<dbReference type="InterPro" id="IPR013149">
    <property type="entry name" value="ADH-like_C"/>
</dbReference>
<evidence type="ECO:0000259" key="3">
    <source>
        <dbReference type="SMART" id="SM00829"/>
    </source>
</evidence>
<dbReference type="Gene3D" id="3.40.50.720">
    <property type="entry name" value="NAD(P)-binding Rossmann-like Domain"/>
    <property type="match status" value="1"/>
</dbReference>
<dbReference type="Proteomes" id="UP000530670">
    <property type="component" value="Unassembled WGS sequence"/>
</dbReference>
<accession>A0A8H5QDZ4</accession>
<proteinExistence type="inferred from homology"/>
<dbReference type="Pfam" id="PF00107">
    <property type="entry name" value="ADH_zinc_N"/>
    <property type="match status" value="1"/>
</dbReference>
<dbReference type="CDD" id="cd08249">
    <property type="entry name" value="enoyl_reductase_like"/>
    <property type="match status" value="1"/>
</dbReference>
<evidence type="ECO:0000256" key="1">
    <source>
        <dbReference type="ARBA" id="ARBA00008072"/>
    </source>
</evidence>
<sequence length="359" mass="38254">MATPVTNRAIYIGPQNELFATEYDAVYEPGNNQGLVEVHYSGVNPAAEKHGIILGLNDHVCGYEFSGKVVQAGNGFPYAVGDEIFGSKQMSLGSEFGAHQDHLLAEGNTLMSKRPSTLPKEAAAVMSLVVRTAADALFNVLGIPPPSNSYSEISPESGIVIWGGGSAVGWSAVQLAGAAGLSPIITTASASHHQALKDLGATQCFDYRDDGVVDKIQAAIDAAGQPLKYILDAVCTQGRGSSTSKCDVLKTAPDATYTGTVPVQSSRNKWVWCLGARAWELRLPPPVGHIPADKQWESRLVDIVSWAAENYGDGFRIPNIRVVQRPEEGIEAIKASADGKISFEKVAIKHPFEVLDPVE</sequence>
<evidence type="ECO:0000256" key="2">
    <source>
        <dbReference type="ARBA" id="ARBA00023002"/>
    </source>
</evidence>
<dbReference type="SUPFAM" id="SSF50129">
    <property type="entry name" value="GroES-like"/>
    <property type="match status" value="1"/>
</dbReference>
<dbReference type="SMART" id="SM00829">
    <property type="entry name" value="PKS_ER"/>
    <property type="match status" value="1"/>
</dbReference>
<keyword evidence="5" id="KW-1185">Reference proteome</keyword>
<keyword evidence="2" id="KW-0560">Oxidoreductase</keyword>
<feature type="domain" description="Enoyl reductase (ER)" evidence="3">
    <location>
        <begin position="13"/>
        <end position="348"/>
    </location>
</feature>
<dbReference type="InterPro" id="IPR047122">
    <property type="entry name" value="Trans-enoyl_RdTase-like"/>
</dbReference>
<reference evidence="4 5" key="1">
    <citation type="submission" date="2020-05" db="EMBL/GenBank/DDBJ databases">
        <title>Identification and distribution of gene clusters putatively required for synthesis of sphingolipid metabolism inhibitors in phylogenetically diverse species of the filamentous fungus Fusarium.</title>
        <authorList>
            <person name="Kim H.-S."/>
            <person name="Busman M."/>
            <person name="Brown D.W."/>
            <person name="Divon H."/>
            <person name="Uhlig S."/>
            <person name="Proctor R.H."/>
        </authorList>
    </citation>
    <scope>NUCLEOTIDE SEQUENCE [LARGE SCALE GENOMIC DNA]</scope>
    <source>
        <strain evidence="4 5">NRRL 66243</strain>
    </source>
</reference>
<comment type="caution">
    <text evidence="4">The sequence shown here is derived from an EMBL/GenBank/DDBJ whole genome shotgun (WGS) entry which is preliminary data.</text>
</comment>
<dbReference type="EMBL" id="JAAQRI010000469">
    <property type="protein sequence ID" value="KAF5614111.1"/>
    <property type="molecule type" value="Genomic_DNA"/>
</dbReference>
<organism evidence="4 5">
    <name type="scientific">Fusarium tjaetaba</name>
    <dbReference type="NCBI Taxonomy" id="1567544"/>
    <lineage>
        <taxon>Eukaryota</taxon>
        <taxon>Fungi</taxon>
        <taxon>Dikarya</taxon>
        <taxon>Ascomycota</taxon>
        <taxon>Pezizomycotina</taxon>
        <taxon>Sordariomycetes</taxon>
        <taxon>Hypocreomycetidae</taxon>
        <taxon>Hypocreales</taxon>
        <taxon>Nectriaceae</taxon>
        <taxon>Fusarium</taxon>
        <taxon>Fusarium fujikuroi species complex</taxon>
    </lineage>
</organism>
<dbReference type="InterPro" id="IPR011032">
    <property type="entry name" value="GroES-like_sf"/>
</dbReference>
<dbReference type="PANTHER" id="PTHR45348">
    <property type="entry name" value="HYPOTHETICAL OXIDOREDUCTASE (EUROFUNG)"/>
    <property type="match status" value="1"/>
</dbReference>
<dbReference type="InterPro" id="IPR036291">
    <property type="entry name" value="NAD(P)-bd_dom_sf"/>
</dbReference>
<gene>
    <name evidence="4" type="ORF">FTJAE_13761</name>
</gene>
<dbReference type="GO" id="GO:0016651">
    <property type="term" value="F:oxidoreductase activity, acting on NAD(P)H"/>
    <property type="evidence" value="ECO:0007669"/>
    <property type="project" value="InterPro"/>
</dbReference>
<evidence type="ECO:0000313" key="4">
    <source>
        <dbReference type="EMBL" id="KAF5614111.1"/>
    </source>
</evidence>